<evidence type="ECO:0000256" key="4">
    <source>
        <dbReference type="ARBA" id="ARBA00022705"/>
    </source>
</evidence>
<dbReference type="Pfam" id="PF17657">
    <property type="entry name" value="DNA_pol3_finger"/>
    <property type="match status" value="1"/>
</dbReference>
<evidence type="ECO:0000256" key="1">
    <source>
        <dbReference type="ARBA" id="ARBA00012417"/>
    </source>
</evidence>
<dbReference type="GO" id="GO:0003887">
    <property type="term" value="F:DNA-directed DNA polymerase activity"/>
    <property type="evidence" value="ECO:0007669"/>
    <property type="project" value="UniProtKB-KW"/>
</dbReference>
<accession>A0A381RH74</accession>
<name>A0A381RH74_9ZZZZ</name>
<evidence type="ECO:0000256" key="2">
    <source>
        <dbReference type="ARBA" id="ARBA00022679"/>
    </source>
</evidence>
<evidence type="ECO:0000259" key="7">
    <source>
        <dbReference type="SMART" id="SM00481"/>
    </source>
</evidence>
<dbReference type="NCBIfam" id="TIGR00594">
    <property type="entry name" value="polc"/>
    <property type="match status" value="1"/>
</dbReference>
<evidence type="ECO:0000256" key="6">
    <source>
        <dbReference type="ARBA" id="ARBA00049244"/>
    </source>
</evidence>
<proteinExistence type="predicted"/>
<dbReference type="Pfam" id="PF02811">
    <property type="entry name" value="PHP"/>
    <property type="match status" value="1"/>
</dbReference>
<dbReference type="CDD" id="cd04485">
    <property type="entry name" value="DnaE_OBF"/>
    <property type="match status" value="1"/>
</dbReference>
<dbReference type="GO" id="GO:0008408">
    <property type="term" value="F:3'-5' exonuclease activity"/>
    <property type="evidence" value="ECO:0007669"/>
    <property type="project" value="InterPro"/>
</dbReference>
<dbReference type="InterPro" id="IPR016195">
    <property type="entry name" value="Pol/histidinol_Pase-like"/>
</dbReference>
<keyword evidence="2" id="KW-0808">Transferase</keyword>
<dbReference type="InterPro" id="IPR003141">
    <property type="entry name" value="Pol/His_phosphatase_N"/>
</dbReference>
<dbReference type="SMART" id="SM00481">
    <property type="entry name" value="POLIIIAc"/>
    <property type="match status" value="1"/>
</dbReference>
<dbReference type="EMBL" id="UINC01001949">
    <property type="protein sequence ID" value="SUZ91120.1"/>
    <property type="molecule type" value="Genomic_DNA"/>
</dbReference>
<sequence length="997" mass="114684">MFVHLNAHSVYSKMRGTISLKELIDLAQSHQAESLALTDVNTVRGFINFVHSAQDRNIAPIAGVNLITNIDEAVILAENHTGYENMCRVITECYTDPDRSVADILRQRSSGLFVLAYQPTLIKRLHSFMSDTQLFVELRPGIKETVAQKLSKKYRLEIVATGDVYFKDSTEHASHKILRAINNNTTLKALEKEDHKSKHHWFRAESDMVRLFPNSLEAINNSHYLAQRCKRKWSFVNTIFPGLSLKDTYQSNKKLRDYAYQGAMVRYERVTDRIKKRIEYEMNLITQKGFAPYFLIVRDIVSQTRATIGRGSAAASVVSYCLFITQVDPIKYNLVFDRFIHPERSDMPDIDIDFPWDERDNIIDYVFRKYGNERTAMVSNQVFLKPRSAIREVGKVYGLSNEQINSVTKRIHWMNQKKELKKWIQNDTRFSAVDLDKNFRTVLQNSEKIIGAFRHASVHPGGVIIVPDEICKYVPVLKAPKGVQIVEWEKDQVEDSGLLKIDLLGNRSLAVVRDTIRQVNLYYSTGSDRYLDYHKIQPIEDEKTKQMMIKGMTMGVFYIESPATRQLMAKARVVDFEHMVIFSSIIRPAANCFTNLMLERIHGSHWSLIHSDLDFLSESYGIMVYEEQVSMAAMIMAGLGYSEADMLRKTMTRNSDHERIRFWKNKFFSGSISRGYSSDIVKKVWDMIASFVGYSFCKPHSASYAMLSFTCAYLKAHFTAEFIAAVISNQGGYYSTYAYMSEARRLGIVIKTPDVNHSYYEWRGNKNEIRVGLMSIKRLKNNVVKKIMAQRKSGLFESLDDFLFRVDMDLSDAMALTNAQCFSGICGSKTHREIAYIVAEFYLREKEDTPVNTAPVTDRLTQYEIYQMELDVFGYPVSIHPLKLYRPLLSNRIGYAKDIPKNVGRSVYLIGVYITRKETRTGNKEPMEFLTLEDETDIYECVLFPKVFAEFGDIINWETLFIIHGKVEQSFGICSVNINKIASLKEWLSKTKAVGFS</sequence>
<dbReference type="AlphaFoldDB" id="A0A381RH74"/>
<dbReference type="Gene3D" id="1.10.10.1600">
    <property type="entry name" value="Bacterial DNA polymerase III alpha subunit, thumb domain"/>
    <property type="match status" value="1"/>
</dbReference>
<dbReference type="GO" id="GO:0006260">
    <property type="term" value="P:DNA replication"/>
    <property type="evidence" value="ECO:0007669"/>
    <property type="project" value="UniProtKB-KW"/>
</dbReference>
<dbReference type="InterPro" id="IPR029460">
    <property type="entry name" value="DNAPol_HHH"/>
</dbReference>
<evidence type="ECO:0000256" key="3">
    <source>
        <dbReference type="ARBA" id="ARBA00022695"/>
    </source>
</evidence>
<keyword evidence="4" id="KW-0235">DNA replication</keyword>
<comment type="catalytic activity">
    <reaction evidence="6">
        <text>DNA(n) + a 2'-deoxyribonucleoside 5'-triphosphate = DNA(n+1) + diphosphate</text>
        <dbReference type="Rhea" id="RHEA:22508"/>
        <dbReference type="Rhea" id="RHEA-COMP:17339"/>
        <dbReference type="Rhea" id="RHEA-COMP:17340"/>
        <dbReference type="ChEBI" id="CHEBI:33019"/>
        <dbReference type="ChEBI" id="CHEBI:61560"/>
        <dbReference type="ChEBI" id="CHEBI:173112"/>
        <dbReference type="EC" id="2.7.7.7"/>
    </reaction>
</comment>
<dbReference type="InterPro" id="IPR041931">
    <property type="entry name" value="DNA_pol3_alpha_thumb_dom"/>
</dbReference>
<dbReference type="InterPro" id="IPR011708">
    <property type="entry name" value="DNA_pol3_alpha_NTPase_dom"/>
</dbReference>
<dbReference type="Pfam" id="PF14579">
    <property type="entry name" value="HHH_6"/>
    <property type="match status" value="1"/>
</dbReference>
<evidence type="ECO:0000256" key="5">
    <source>
        <dbReference type="ARBA" id="ARBA00022932"/>
    </source>
</evidence>
<dbReference type="PANTHER" id="PTHR32294">
    <property type="entry name" value="DNA POLYMERASE III SUBUNIT ALPHA"/>
    <property type="match status" value="1"/>
</dbReference>
<dbReference type="Gene3D" id="1.10.150.870">
    <property type="match status" value="1"/>
</dbReference>
<dbReference type="Pfam" id="PF07733">
    <property type="entry name" value="DNA_pol3_alpha"/>
    <property type="match status" value="1"/>
</dbReference>
<dbReference type="InterPro" id="IPR004805">
    <property type="entry name" value="DnaE2/DnaE/PolC"/>
</dbReference>
<organism evidence="8">
    <name type="scientific">marine metagenome</name>
    <dbReference type="NCBI Taxonomy" id="408172"/>
    <lineage>
        <taxon>unclassified sequences</taxon>
        <taxon>metagenomes</taxon>
        <taxon>ecological metagenomes</taxon>
    </lineage>
</organism>
<keyword evidence="5" id="KW-0239">DNA-directed DNA polymerase</keyword>
<gene>
    <name evidence="8" type="ORF">METZ01_LOCUS43974</name>
</gene>
<dbReference type="Gene3D" id="3.20.20.140">
    <property type="entry name" value="Metal-dependent hydrolases"/>
    <property type="match status" value="1"/>
</dbReference>
<dbReference type="EC" id="2.7.7.7" evidence="1"/>
<dbReference type="InterPro" id="IPR040982">
    <property type="entry name" value="DNA_pol3_finger"/>
</dbReference>
<keyword evidence="3" id="KW-0548">Nucleotidyltransferase</keyword>
<dbReference type="SUPFAM" id="SSF89550">
    <property type="entry name" value="PHP domain-like"/>
    <property type="match status" value="1"/>
</dbReference>
<feature type="domain" description="Polymerase/histidinol phosphatase N-terminal" evidence="7">
    <location>
        <begin position="3"/>
        <end position="70"/>
    </location>
</feature>
<protein>
    <recommendedName>
        <fullName evidence="1">DNA-directed DNA polymerase</fullName>
        <ecNumber evidence="1">2.7.7.7</ecNumber>
    </recommendedName>
</protein>
<reference evidence="8" key="1">
    <citation type="submission" date="2018-05" db="EMBL/GenBank/DDBJ databases">
        <authorList>
            <person name="Lanie J.A."/>
            <person name="Ng W.-L."/>
            <person name="Kazmierczak K.M."/>
            <person name="Andrzejewski T.M."/>
            <person name="Davidsen T.M."/>
            <person name="Wayne K.J."/>
            <person name="Tettelin H."/>
            <person name="Glass J.I."/>
            <person name="Rusch D."/>
            <person name="Podicherti R."/>
            <person name="Tsui H.-C.T."/>
            <person name="Winkler M.E."/>
        </authorList>
    </citation>
    <scope>NUCLEOTIDE SEQUENCE</scope>
</reference>
<evidence type="ECO:0000313" key="8">
    <source>
        <dbReference type="EMBL" id="SUZ91120.1"/>
    </source>
</evidence>
<dbReference type="InterPro" id="IPR004013">
    <property type="entry name" value="PHP_dom"/>
</dbReference>